<accession>A0A1C2DYQ7</accession>
<keyword evidence="4" id="KW-1185">Reference proteome</keyword>
<name>A0A1C2DYQ7_9HYPH</name>
<gene>
    <name evidence="3" type="ORF">QV13_09840</name>
</gene>
<dbReference type="SUPFAM" id="SSF160991">
    <property type="entry name" value="CV3147-like"/>
    <property type="match status" value="1"/>
</dbReference>
<dbReference type="Pfam" id="PF20906">
    <property type="entry name" value="S-Me-THD_C"/>
    <property type="match status" value="1"/>
</dbReference>
<evidence type="ECO:0008006" key="5">
    <source>
        <dbReference type="Google" id="ProtNLM"/>
    </source>
</evidence>
<comment type="caution">
    <text evidence="3">The sequence shown here is derived from an EMBL/GenBank/DDBJ whole genome shotgun (WGS) entry which is preliminary data.</text>
</comment>
<dbReference type="Pfam" id="PF06032">
    <property type="entry name" value="S-Me-THD_N"/>
    <property type="match status" value="1"/>
</dbReference>
<dbReference type="InterPro" id="IPR048350">
    <property type="entry name" value="S-Me-THD-like_C"/>
</dbReference>
<dbReference type="InterPro" id="IPR010318">
    <property type="entry name" value="S-Me-THD_N"/>
</dbReference>
<dbReference type="Gene3D" id="3.40.1610.10">
    <property type="entry name" value="CV3147-like domain"/>
    <property type="match status" value="1"/>
</dbReference>
<evidence type="ECO:0000313" key="3">
    <source>
        <dbReference type="EMBL" id="OCX19897.1"/>
    </source>
</evidence>
<organism evidence="3 4">
    <name type="scientific">Mesorhizobium hungaricum</name>
    <dbReference type="NCBI Taxonomy" id="1566387"/>
    <lineage>
        <taxon>Bacteria</taxon>
        <taxon>Pseudomonadati</taxon>
        <taxon>Pseudomonadota</taxon>
        <taxon>Alphaproteobacteria</taxon>
        <taxon>Hyphomicrobiales</taxon>
        <taxon>Phyllobacteriaceae</taxon>
        <taxon>Mesorhizobium</taxon>
    </lineage>
</organism>
<evidence type="ECO:0000259" key="2">
    <source>
        <dbReference type="Pfam" id="PF20906"/>
    </source>
</evidence>
<evidence type="ECO:0000313" key="4">
    <source>
        <dbReference type="Proteomes" id="UP000094412"/>
    </source>
</evidence>
<dbReference type="InterPro" id="IPR024071">
    <property type="entry name" value="S-Me-THD_C_sf"/>
</dbReference>
<feature type="domain" description="S-Me-THD-like C-terminal" evidence="2">
    <location>
        <begin position="170"/>
        <end position="357"/>
    </location>
</feature>
<dbReference type="InterPro" id="IPR027479">
    <property type="entry name" value="S-Me-THD_N_sf"/>
</dbReference>
<feature type="domain" description="S-Me-THD N-terminal" evidence="1">
    <location>
        <begin position="10"/>
        <end position="165"/>
    </location>
</feature>
<dbReference type="STRING" id="1566387.QV13_09840"/>
<dbReference type="Proteomes" id="UP000094412">
    <property type="component" value="Unassembled WGS sequence"/>
</dbReference>
<dbReference type="OrthoDB" id="7441206at2"/>
<dbReference type="EMBL" id="MDEO01000030">
    <property type="protein sequence ID" value="OCX19897.1"/>
    <property type="molecule type" value="Genomic_DNA"/>
</dbReference>
<dbReference type="FunFam" id="3.40.1610.10:FF:000001">
    <property type="entry name" value="Hydantoinase, putative"/>
    <property type="match status" value="1"/>
</dbReference>
<protein>
    <recommendedName>
        <fullName evidence="5">Hydantoinase</fullName>
    </recommendedName>
</protein>
<evidence type="ECO:0000259" key="1">
    <source>
        <dbReference type="Pfam" id="PF06032"/>
    </source>
</evidence>
<dbReference type="Gene3D" id="2.40.390.10">
    <property type="entry name" value="CV3147-like"/>
    <property type="match status" value="1"/>
</dbReference>
<proteinExistence type="predicted"/>
<sequence length="373" mass="39365">MKYWTLTEADIDRIAIGCGILGTGGGGSTYHGLLRAKALLRDGKRIRMVRPADMAPDAQILGLGGIGAPTVGIEKIAEGGEGVRLLHALERHLGRKVDALLGDEVGGGNGIAPMLTAAMVDLPVVDADGMGRAFPEVQMTTFFIHGQAVQPAGLADADGNVMIVTEATTPKMLEKLLRAGTIAMGCTALMTTAPMSGDFVRRFGVPHTTSQAWSLGDAVLAARAAKADPVEAILKQSGGARLMRGKVTDISRRVMAGFTRGQLTVAGLDEDAGRSLVVEIQNEYLIAREGEKIFTMVPDLICIVDSETGRAIGTEELRYGLRIDVLSMPAPVLLRSDIALESVGPRAFGYDFDFVPMGVSADAPAVPHYQEDA</sequence>
<dbReference type="AlphaFoldDB" id="A0A1C2DYQ7"/>
<dbReference type="RefSeq" id="WP_024923585.1">
    <property type="nucleotide sequence ID" value="NZ_MDEO01000030.1"/>
</dbReference>
<reference evidence="3 4" key="1">
    <citation type="submission" date="2016-08" db="EMBL/GenBank/DDBJ databases">
        <title>Whole genome sequence of Mesorhizobium sp. strain UASWS1009 isolated from industrial sewage.</title>
        <authorList>
            <person name="Crovadore J."/>
            <person name="Calmin G."/>
            <person name="Chablais R."/>
            <person name="Cochard B."/>
            <person name="Lefort F."/>
        </authorList>
    </citation>
    <scope>NUCLEOTIDE SEQUENCE [LARGE SCALE GENOMIC DNA]</scope>
    <source>
        <strain evidence="3 4">UASWS1009</strain>
    </source>
</reference>